<reference evidence="3" key="1">
    <citation type="journal article" date="2021" name="Nat. Commun.">
        <title>Genetic determinants of endophytism in the Arabidopsis root mycobiome.</title>
        <authorList>
            <person name="Mesny F."/>
            <person name="Miyauchi S."/>
            <person name="Thiergart T."/>
            <person name="Pickel B."/>
            <person name="Atanasova L."/>
            <person name="Karlsson M."/>
            <person name="Huettel B."/>
            <person name="Barry K.W."/>
            <person name="Haridas S."/>
            <person name="Chen C."/>
            <person name="Bauer D."/>
            <person name="Andreopoulos W."/>
            <person name="Pangilinan J."/>
            <person name="LaButti K."/>
            <person name="Riley R."/>
            <person name="Lipzen A."/>
            <person name="Clum A."/>
            <person name="Drula E."/>
            <person name="Henrissat B."/>
            <person name="Kohler A."/>
            <person name="Grigoriev I.V."/>
            <person name="Martin F.M."/>
            <person name="Hacquard S."/>
        </authorList>
    </citation>
    <scope>NUCLEOTIDE SEQUENCE</scope>
    <source>
        <strain evidence="3">MPI-SDFR-AT-0073</strain>
    </source>
</reference>
<sequence>MSRLALDRIALARLTQIRAPRAANGIRNMSSIARTKSLDHLVLTVKDLEATVKFYECVLGMKHTSFTSGGQERHALVFGQQKINLHISGKEFEPKAQIVQPGSGDLCFLVEDNVDEVARKLHENKIEVLEGGGVVNRTGARSKLRSVYVRDPDGNLVELSNETT</sequence>
<dbReference type="RefSeq" id="XP_045961433.1">
    <property type="nucleotide sequence ID" value="XM_046101996.1"/>
</dbReference>
<protein>
    <submittedName>
        <fullName evidence="3">Glyoxalase/Bleomycin resistance protein/Dihydroxybiphenyl dioxygenase</fullName>
    </submittedName>
</protein>
<dbReference type="CDD" id="cd07253">
    <property type="entry name" value="GLOD5"/>
    <property type="match status" value="1"/>
</dbReference>
<dbReference type="GO" id="GO:0051213">
    <property type="term" value="F:dioxygenase activity"/>
    <property type="evidence" value="ECO:0007669"/>
    <property type="project" value="UniProtKB-KW"/>
</dbReference>
<comment type="caution">
    <text evidence="3">The sequence shown here is derived from an EMBL/GenBank/DDBJ whole genome shotgun (WGS) entry which is preliminary data.</text>
</comment>
<dbReference type="AlphaFoldDB" id="A0A9P9A0L1"/>
<feature type="domain" description="VOC" evidence="2">
    <location>
        <begin position="37"/>
        <end position="162"/>
    </location>
</feature>
<dbReference type="GeneID" id="70130888"/>
<keyword evidence="3" id="KW-0560">Oxidoreductase</keyword>
<dbReference type="PROSITE" id="PS51819">
    <property type="entry name" value="VOC"/>
    <property type="match status" value="1"/>
</dbReference>
<dbReference type="InterPro" id="IPR004360">
    <property type="entry name" value="Glyas_Fos-R_dOase_dom"/>
</dbReference>
<dbReference type="Gene3D" id="3.10.180.10">
    <property type="entry name" value="2,3-Dihydroxybiphenyl 1,2-Dioxygenase, domain 1"/>
    <property type="match status" value="1"/>
</dbReference>
<dbReference type="InterPro" id="IPR037523">
    <property type="entry name" value="VOC_core"/>
</dbReference>
<dbReference type="InterPro" id="IPR050383">
    <property type="entry name" value="GlyoxalaseI/FosfomycinResist"/>
</dbReference>
<name>A0A9P9A0L1_9PEZI</name>
<accession>A0A9P9A0L1</accession>
<keyword evidence="4" id="KW-1185">Reference proteome</keyword>
<evidence type="ECO:0000313" key="3">
    <source>
        <dbReference type="EMBL" id="KAH6657199.1"/>
    </source>
</evidence>
<dbReference type="Pfam" id="PF00903">
    <property type="entry name" value="Glyoxalase"/>
    <property type="match status" value="1"/>
</dbReference>
<gene>
    <name evidence="3" type="ORF">BKA67DRAFT_554547</name>
</gene>
<dbReference type="OrthoDB" id="5371818at2759"/>
<keyword evidence="3" id="KW-0223">Dioxygenase</keyword>
<organism evidence="3 4">
    <name type="scientific">Truncatella angustata</name>
    <dbReference type="NCBI Taxonomy" id="152316"/>
    <lineage>
        <taxon>Eukaryota</taxon>
        <taxon>Fungi</taxon>
        <taxon>Dikarya</taxon>
        <taxon>Ascomycota</taxon>
        <taxon>Pezizomycotina</taxon>
        <taxon>Sordariomycetes</taxon>
        <taxon>Xylariomycetidae</taxon>
        <taxon>Amphisphaeriales</taxon>
        <taxon>Sporocadaceae</taxon>
        <taxon>Truncatella</taxon>
    </lineage>
</organism>
<dbReference type="Proteomes" id="UP000758603">
    <property type="component" value="Unassembled WGS sequence"/>
</dbReference>
<evidence type="ECO:0000313" key="4">
    <source>
        <dbReference type="Proteomes" id="UP000758603"/>
    </source>
</evidence>
<comment type="similarity">
    <text evidence="1">Belongs to the glyoxalase I family.</text>
</comment>
<evidence type="ECO:0000259" key="2">
    <source>
        <dbReference type="PROSITE" id="PS51819"/>
    </source>
</evidence>
<dbReference type="EMBL" id="JAGPXC010000002">
    <property type="protein sequence ID" value="KAH6657199.1"/>
    <property type="molecule type" value="Genomic_DNA"/>
</dbReference>
<dbReference type="PANTHER" id="PTHR21366">
    <property type="entry name" value="GLYOXALASE FAMILY PROTEIN"/>
    <property type="match status" value="1"/>
</dbReference>
<dbReference type="InterPro" id="IPR029068">
    <property type="entry name" value="Glyas_Bleomycin-R_OHBP_Dase"/>
</dbReference>
<dbReference type="PANTHER" id="PTHR21366:SF14">
    <property type="entry name" value="GLYOXALASE DOMAIN-CONTAINING PROTEIN 5"/>
    <property type="match status" value="1"/>
</dbReference>
<proteinExistence type="inferred from homology"/>
<dbReference type="SUPFAM" id="SSF54593">
    <property type="entry name" value="Glyoxalase/Bleomycin resistance protein/Dihydroxybiphenyl dioxygenase"/>
    <property type="match status" value="1"/>
</dbReference>
<evidence type="ECO:0000256" key="1">
    <source>
        <dbReference type="ARBA" id="ARBA00010363"/>
    </source>
</evidence>